<name>A0ABR7A9K1_9BURK</name>
<sequence>MSISVYLNRASLTLLLVAGLTSLHCVASVSDELKSVAEKVNTLNAHFPANSITTNDVAVVALDETQRLEQELQAWYTNAERDCRQRFFVNDCLKQAKNQRRDYLPIIRRVSQEAKALQRQLRVLAADERLAKEQIKEK</sequence>
<protein>
    <recommendedName>
        <fullName evidence="5">Lysozyme inhibitor LprI N-terminal domain-containing protein</fullName>
    </recommendedName>
</protein>
<evidence type="ECO:0000256" key="1">
    <source>
        <dbReference type="SAM" id="Coils"/>
    </source>
</evidence>
<evidence type="ECO:0000256" key="2">
    <source>
        <dbReference type="SAM" id="SignalP"/>
    </source>
</evidence>
<feature type="signal peptide" evidence="2">
    <location>
        <begin position="1"/>
        <end position="27"/>
    </location>
</feature>
<keyword evidence="4" id="KW-1185">Reference proteome</keyword>
<evidence type="ECO:0000313" key="4">
    <source>
        <dbReference type="Proteomes" id="UP000654304"/>
    </source>
</evidence>
<keyword evidence="1" id="KW-0175">Coiled coil</keyword>
<dbReference type="RefSeq" id="WP_186905129.1">
    <property type="nucleotide sequence ID" value="NZ_JACOGD010000012.1"/>
</dbReference>
<organism evidence="3 4">
    <name type="scientific">Undibacterium curvum</name>
    <dbReference type="NCBI Taxonomy" id="2762294"/>
    <lineage>
        <taxon>Bacteria</taxon>
        <taxon>Pseudomonadati</taxon>
        <taxon>Pseudomonadota</taxon>
        <taxon>Betaproteobacteria</taxon>
        <taxon>Burkholderiales</taxon>
        <taxon>Oxalobacteraceae</taxon>
        <taxon>Undibacterium</taxon>
    </lineage>
</organism>
<feature type="chain" id="PRO_5047287750" description="Lysozyme inhibitor LprI N-terminal domain-containing protein" evidence="2">
    <location>
        <begin position="28"/>
        <end position="138"/>
    </location>
</feature>
<dbReference type="Proteomes" id="UP000654304">
    <property type="component" value="Unassembled WGS sequence"/>
</dbReference>
<evidence type="ECO:0008006" key="5">
    <source>
        <dbReference type="Google" id="ProtNLM"/>
    </source>
</evidence>
<proteinExistence type="predicted"/>
<feature type="coiled-coil region" evidence="1">
    <location>
        <begin position="107"/>
        <end position="134"/>
    </location>
</feature>
<gene>
    <name evidence="3" type="ORF">H8K43_17965</name>
</gene>
<evidence type="ECO:0000313" key="3">
    <source>
        <dbReference type="EMBL" id="MBC3933571.1"/>
    </source>
</evidence>
<keyword evidence="2" id="KW-0732">Signal</keyword>
<accession>A0ABR7A9K1</accession>
<dbReference type="EMBL" id="JACOGD010000012">
    <property type="protein sequence ID" value="MBC3933571.1"/>
    <property type="molecule type" value="Genomic_DNA"/>
</dbReference>
<comment type="caution">
    <text evidence="3">The sequence shown here is derived from an EMBL/GenBank/DDBJ whole genome shotgun (WGS) entry which is preliminary data.</text>
</comment>
<reference evidence="3 4" key="1">
    <citation type="submission" date="2020-08" db="EMBL/GenBank/DDBJ databases">
        <title>Novel species isolated from subtropical streams in China.</title>
        <authorList>
            <person name="Lu H."/>
        </authorList>
    </citation>
    <scope>NUCLEOTIDE SEQUENCE [LARGE SCALE GENOMIC DNA]</scope>
    <source>
        <strain evidence="3 4">CY22W</strain>
    </source>
</reference>